<keyword evidence="2" id="KW-0732">Signal</keyword>
<feature type="chain" id="PRO_5025434253" evidence="2">
    <location>
        <begin position="19"/>
        <end position="102"/>
    </location>
</feature>
<evidence type="ECO:0000256" key="1">
    <source>
        <dbReference type="SAM" id="MobiDB-lite"/>
    </source>
</evidence>
<dbReference type="EMBL" id="GIFC01006377">
    <property type="protein sequence ID" value="MXU88460.1"/>
    <property type="molecule type" value="Transcribed_RNA"/>
</dbReference>
<protein>
    <submittedName>
        <fullName evidence="3">Putative secreted protein</fullName>
    </submittedName>
</protein>
<feature type="region of interest" description="Disordered" evidence="1">
    <location>
        <begin position="28"/>
        <end position="56"/>
    </location>
</feature>
<name>A0A6B0UFJ5_IXORI</name>
<organism evidence="3">
    <name type="scientific">Ixodes ricinus</name>
    <name type="common">Common tick</name>
    <name type="synonym">Acarus ricinus</name>
    <dbReference type="NCBI Taxonomy" id="34613"/>
    <lineage>
        <taxon>Eukaryota</taxon>
        <taxon>Metazoa</taxon>
        <taxon>Ecdysozoa</taxon>
        <taxon>Arthropoda</taxon>
        <taxon>Chelicerata</taxon>
        <taxon>Arachnida</taxon>
        <taxon>Acari</taxon>
        <taxon>Parasitiformes</taxon>
        <taxon>Ixodida</taxon>
        <taxon>Ixodoidea</taxon>
        <taxon>Ixodidae</taxon>
        <taxon>Ixodinae</taxon>
        <taxon>Ixodes</taxon>
    </lineage>
</organism>
<evidence type="ECO:0000256" key="2">
    <source>
        <dbReference type="SAM" id="SignalP"/>
    </source>
</evidence>
<reference evidence="3" key="1">
    <citation type="submission" date="2019-12" db="EMBL/GenBank/DDBJ databases">
        <title>An insight into the sialome of adult female Ixodes ricinus ticks feeding for 6 days.</title>
        <authorList>
            <person name="Perner J."/>
            <person name="Ribeiro J.M.C."/>
        </authorList>
    </citation>
    <scope>NUCLEOTIDE SEQUENCE</scope>
    <source>
        <strain evidence="3">Semi-engorged</strain>
        <tissue evidence="3">Salivary glands</tissue>
    </source>
</reference>
<sequence>MFRLFFTIAGASFRSLVAFEWEPSDIREGSWRRSSSATPPPGVAAPSFPGEERGATGFHVGVGASAKRDAVAKATRTLGGTQARGTEIVAGTGLGLSAEPDC</sequence>
<dbReference type="AlphaFoldDB" id="A0A6B0UFJ5"/>
<evidence type="ECO:0000313" key="3">
    <source>
        <dbReference type="EMBL" id="MXU88460.1"/>
    </source>
</evidence>
<accession>A0A6B0UFJ5</accession>
<feature type="signal peptide" evidence="2">
    <location>
        <begin position="1"/>
        <end position="18"/>
    </location>
</feature>
<proteinExistence type="predicted"/>